<dbReference type="AlphaFoldDB" id="A0A6J4U3J9"/>
<feature type="region of interest" description="Disordered" evidence="1">
    <location>
        <begin position="1"/>
        <end position="437"/>
    </location>
</feature>
<accession>A0A6J4U3J9</accession>
<feature type="non-terminal residue" evidence="2">
    <location>
        <position position="437"/>
    </location>
</feature>
<feature type="compositionally biased region" description="Basic and acidic residues" evidence="1">
    <location>
        <begin position="169"/>
        <end position="183"/>
    </location>
</feature>
<feature type="compositionally biased region" description="Basic and acidic residues" evidence="1">
    <location>
        <begin position="241"/>
        <end position="265"/>
    </location>
</feature>
<feature type="non-terminal residue" evidence="2">
    <location>
        <position position="1"/>
    </location>
</feature>
<proteinExistence type="predicted"/>
<protein>
    <submittedName>
        <fullName evidence="2">Cytochrome P450</fullName>
    </submittedName>
</protein>
<organism evidence="2">
    <name type="scientific">uncultured Solirubrobacteraceae bacterium</name>
    <dbReference type="NCBI Taxonomy" id="1162706"/>
    <lineage>
        <taxon>Bacteria</taxon>
        <taxon>Bacillati</taxon>
        <taxon>Actinomycetota</taxon>
        <taxon>Thermoleophilia</taxon>
        <taxon>Solirubrobacterales</taxon>
        <taxon>Solirubrobacteraceae</taxon>
        <taxon>environmental samples</taxon>
    </lineage>
</organism>
<gene>
    <name evidence="2" type="ORF">AVDCRST_MAG30-4378</name>
</gene>
<feature type="compositionally biased region" description="Low complexity" evidence="1">
    <location>
        <begin position="267"/>
        <end position="287"/>
    </location>
</feature>
<feature type="compositionally biased region" description="Basic and acidic residues" evidence="1">
    <location>
        <begin position="364"/>
        <end position="373"/>
    </location>
</feature>
<feature type="compositionally biased region" description="Low complexity" evidence="1">
    <location>
        <begin position="303"/>
        <end position="321"/>
    </location>
</feature>
<name>A0A6J4U3J9_9ACTN</name>
<feature type="compositionally biased region" description="Basic and acidic residues" evidence="1">
    <location>
        <begin position="126"/>
        <end position="151"/>
    </location>
</feature>
<feature type="compositionally biased region" description="Low complexity" evidence="1">
    <location>
        <begin position="82"/>
        <end position="107"/>
    </location>
</feature>
<feature type="compositionally biased region" description="Basic residues" evidence="1">
    <location>
        <begin position="152"/>
        <end position="168"/>
    </location>
</feature>
<feature type="compositionally biased region" description="Low complexity" evidence="1">
    <location>
        <begin position="349"/>
        <end position="363"/>
    </location>
</feature>
<feature type="compositionally biased region" description="Basic residues" evidence="1">
    <location>
        <begin position="328"/>
        <end position="338"/>
    </location>
</feature>
<dbReference type="EMBL" id="CADCVS010000573">
    <property type="protein sequence ID" value="CAA9537434.1"/>
    <property type="molecule type" value="Genomic_DNA"/>
</dbReference>
<feature type="compositionally biased region" description="Basic and acidic residues" evidence="1">
    <location>
        <begin position="381"/>
        <end position="393"/>
    </location>
</feature>
<feature type="compositionally biased region" description="Basic residues" evidence="1">
    <location>
        <begin position="34"/>
        <end position="43"/>
    </location>
</feature>
<reference evidence="2" key="1">
    <citation type="submission" date="2020-02" db="EMBL/GenBank/DDBJ databases">
        <authorList>
            <person name="Meier V. D."/>
        </authorList>
    </citation>
    <scope>NUCLEOTIDE SEQUENCE</scope>
    <source>
        <strain evidence="2">AVDCRST_MAG30</strain>
    </source>
</reference>
<evidence type="ECO:0000313" key="2">
    <source>
        <dbReference type="EMBL" id="CAA9537434.1"/>
    </source>
</evidence>
<evidence type="ECO:0000256" key="1">
    <source>
        <dbReference type="SAM" id="MobiDB-lite"/>
    </source>
</evidence>
<feature type="compositionally biased region" description="Low complexity" evidence="1">
    <location>
        <begin position="21"/>
        <end position="33"/>
    </location>
</feature>
<sequence length="437" mass="46748">VDAPGTARPPLSAPAADDRLAQAARPLDGALPRPLRRHLHHPDRQRGRVGADVAPGRGPRDLHGRPGAAARRQGEPDPAPVPRARLGPPARRLAAPAPAQADAALLPRRPHAPLRVADGRRRRARGRDVARGRPARADAPHAGADHGDHPARGVRHPRGRAARAHAGRAHADARVRHPPELVRADGLARPGEVRRAADVPQGHRPGRRAAARRDPHAPRGGRPGRAGRHHVAAAAGHARGRLADGRLRAARRADHAAAGRPRDDGDLAVVGARAPAAPPRRLGPAARRGGERRDDLHRRDGQGDAAPAPGAPARRPRAPAADGDRRPPPPRRRARRALHLPDAPPPRALPRARGVPARALPRPHAGDVHVDPLRRRHPALPRRELRAVRDEHGARRRRALREPPGHAPRSQRARPAPGDHAHPRARRRGGPRAGPGL</sequence>
<feature type="compositionally biased region" description="Basic and acidic residues" evidence="1">
    <location>
        <begin position="288"/>
        <end position="302"/>
    </location>
</feature>